<evidence type="ECO:0000256" key="6">
    <source>
        <dbReference type="SAM" id="Phobius"/>
    </source>
</evidence>
<dbReference type="SUPFAM" id="SSF103473">
    <property type="entry name" value="MFS general substrate transporter"/>
    <property type="match status" value="1"/>
</dbReference>
<comment type="subcellular location">
    <subcellularLocation>
        <location evidence="1">Membrane</location>
        <topology evidence="1">Multi-pass membrane protein</topology>
    </subcellularLocation>
</comment>
<feature type="transmembrane region" description="Helical" evidence="6">
    <location>
        <begin position="431"/>
        <end position="451"/>
    </location>
</feature>
<keyword evidence="2 6" id="KW-0812">Transmembrane</keyword>
<accession>A0A6A6UDR4</accession>
<evidence type="ECO:0000256" key="5">
    <source>
        <dbReference type="SAM" id="MobiDB-lite"/>
    </source>
</evidence>
<protein>
    <submittedName>
        <fullName evidence="8">MFS general substrate transporter</fullName>
    </submittedName>
</protein>
<dbReference type="AlphaFoldDB" id="A0A6A6UDR4"/>
<dbReference type="Proteomes" id="UP000799302">
    <property type="component" value="Unassembled WGS sequence"/>
</dbReference>
<evidence type="ECO:0000256" key="2">
    <source>
        <dbReference type="ARBA" id="ARBA00022692"/>
    </source>
</evidence>
<dbReference type="OrthoDB" id="4500315at2759"/>
<feature type="transmembrane region" description="Helical" evidence="6">
    <location>
        <begin position="192"/>
        <end position="214"/>
    </location>
</feature>
<dbReference type="Pfam" id="PF07690">
    <property type="entry name" value="MFS_1"/>
    <property type="match status" value="1"/>
</dbReference>
<dbReference type="InterPro" id="IPR011701">
    <property type="entry name" value="MFS"/>
</dbReference>
<feature type="domain" description="Major facilitator superfamily (MFS) profile" evidence="7">
    <location>
        <begin position="40"/>
        <end position="564"/>
    </location>
</feature>
<dbReference type="GO" id="GO:0022857">
    <property type="term" value="F:transmembrane transporter activity"/>
    <property type="evidence" value="ECO:0007669"/>
    <property type="project" value="InterPro"/>
</dbReference>
<organism evidence="8 9">
    <name type="scientific">Microthyrium microscopicum</name>
    <dbReference type="NCBI Taxonomy" id="703497"/>
    <lineage>
        <taxon>Eukaryota</taxon>
        <taxon>Fungi</taxon>
        <taxon>Dikarya</taxon>
        <taxon>Ascomycota</taxon>
        <taxon>Pezizomycotina</taxon>
        <taxon>Dothideomycetes</taxon>
        <taxon>Dothideomycetes incertae sedis</taxon>
        <taxon>Microthyriales</taxon>
        <taxon>Microthyriaceae</taxon>
        <taxon>Microthyrium</taxon>
    </lineage>
</organism>
<evidence type="ECO:0000256" key="3">
    <source>
        <dbReference type="ARBA" id="ARBA00022989"/>
    </source>
</evidence>
<proteinExistence type="predicted"/>
<feature type="transmembrane region" description="Helical" evidence="6">
    <location>
        <begin position="82"/>
        <end position="101"/>
    </location>
</feature>
<evidence type="ECO:0000313" key="9">
    <source>
        <dbReference type="Proteomes" id="UP000799302"/>
    </source>
</evidence>
<feature type="transmembrane region" description="Helical" evidence="6">
    <location>
        <begin position="526"/>
        <end position="548"/>
    </location>
</feature>
<feature type="transmembrane region" description="Helical" evidence="6">
    <location>
        <begin position="40"/>
        <end position="62"/>
    </location>
</feature>
<gene>
    <name evidence="8" type="ORF">BT63DRAFT_469367</name>
</gene>
<feature type="region of interest" description="Disordered" evidence="5">
    <location>
        <begin position="1"/>
        <end position="29"/>
    </location>
</feature>
<dbReference type="PANTHER" id="PTHR23502">
    <property type="entry name" value="MAJOR FACILITATOR SUPERFAMILY"/>
    <property type="match status" value="1"/>
</dbReference>
<keyword evidence="3 6" id="KW-1133">Transmembrane helix</keyword>
<name>A0A6A6UDR4_9PEZI</name>
<evidence type="ECO:0000259" key="7">
    <source>
        <dbReference type="PROSITE" id="PS50850"/>
    </source>
</evidence>
<dbReference type="EMBL" id="MU004234">
    <property type="protein sequence ID" value="KAF2669766.1"/>
    <property type="molecule type" value="Genomic_DNA"/>
</dbReference>
<feature type="transmembrane region" description="Helical" evidence="6">
    <location>
        <begin position="388"/>
        <end position="410"/>
    </location>
</feature>
<feature type="transmembrane region" description="Helical" evidence="6">
    <location>
        <begin position="496"/>
        <end position="514"/>
    </location>
</feature>
<dbReference type="InterPro" id="IPR020846">
    <property type="entry name" value="MFS_dom"/>
</dbReference>
<dbReference type="Gene3D" id="1.20.1720.10">
    <property type="entry name" value="Multidrug resistance protein D"/>
    <property type="match status" value="1"/>
</dbReference>
<dbReference type="Gene3D" id="1.20.1250.20">
    <property type="entry name" value="MFS general substrate transporter like domains"/>
    <property type="match status" value="1"/>
</dbReference>
<feature type="transmembrane region" description="Helical" evidence="6">
    <location>
        <begin position="139"/>
        <end position="158"/>
    </location>
</feature>
<evidence type="ECO:0000256" key="4">
    <source>
        <dbReference type="ARBA" id="ARBA00023136"/>
    </source>
</evidence>
<feature type="transmembrane region" description="Helical" evidence="6">
    <location>
        <begin position="463"/>
        <end position="484"/>
    </location>
</feature>
<dbReference type="GO" id="GO:0005886">
    <property type="term" value="C:plasma membrane"/>
    <property type="evidence" value="ECO:0007669"/>
    <property type="project" value="TreeGrafter"/>
</dbReference>
<dbReference type="InterPro" id="IPR036259">
    <property type="entry name" value="MFS_trans_sf"/>
</dbReference>
<evidence type="ECO:0000313" key="8">
    <source>
        <dbReference type="EMBL" id="KAF2669766.1"/>
    </source>
</evidence>
<dbReference type="PROSITE" id="PS50850">
    <property type="entry name" value="MFS"/>
    <property type="match status" value="1"/>
</dbReference>
<dbReference type="FunFam" id="1.20.1250.20:FF:000396">
    <property type="entry name" value="MFS general substrate transporter"/>
    <property type="match status" value="1"/>
</dbReference>
<keyword evidence="4 6" id="KW-0472">Membrane</keyword>
<feature type="transmembrane region" description="Helical" evidence="6">
    <location>
        <begin position="165"/>
        <end position="186"/>
    </location>
</feature>
<keyword evidence="9" id="KW-1185">Reference proteome</keyword>
<dbReference type="PANTHER" id="PTHR23502:SF4">
    <property type="entry name" value="MAJOR FACILITATOR SUPERFAMILY (MFS) PROFILE DOMAIN-CONTAINING PROTEIN-RELATED"/>
    <property type="match status" value="1"/>
</dbReference>
<feature type="transmembrane region" description="Helical" evidence="6">
    <location>
        <begin position="106"/>
        <end position="127"/>
    </location>
</feature>
<reference evidence="8" key="1">
    <citation type="journal article" date="2020" name="Stud. Mycol.">
        <title>101 Dothideomycetes genomes: a test case for predicting lifestyles and emergence of pathogens.</title>
        <authorList>
            <person name="Haridas S."/>
            <person name="Albert R."/>
            <person name="Binder M."/>
            <person name="Bloem J."/>
            <person name="Labutti K."/>
            <person name="Salamov A."/>
            <person name="Andreopoulos B."/>
            <person name="Baker S."/>
            <person name="Barry K."/>
            <person name="Bills G."/>
            <person name="Bluhm B."/>
            <person name="Cannon C."/>
            <person name="Castanera R."/>
            <person name="Culley D."/>
            <person name="Daum C."/>
            <person name="Ezra D."/>
            <person name="Gonzalez J."/>
            <person name="Henrissat B."/>
            <person name="Kuo A."/>
            <person name="Liang C."/>
            <person name="Lipzen A."/>
            <person name="Lutzoni F."/>
            <person name="Magnuson J."/>
            <person name="Mondo S."/>
            <person name="Nolan M."/>
            <person name="Ohm R."/>
            <person name="Pangilinan J."/>
            <person name="Park H.-J."/>
            <person name="Ramirez L."/>
            <person name="Alfaro M."/>
            <person name="Sun H."/>
            <person name="Tritt A."/>
            <person name="Yoshinaga Y."/>
            <person name="Zwiers L.-H."/>
            <person name="Turgeon B."/>
            <person name="Goodwin S."/>
            <person name="Spatafora J."/>
            <person name="Crous P."/>
            <person name="Grigoriev I."/>
        </authorList>
    </citation>
    <scope>NUCLEOTIDE SEQUENCE</scope>
    <source>
        <strain evidence="8">CBS 115976</strain>
    </source>
</reference>
<evidence type="ECO:0000256" key="1">
    <source>
        <dbReference type="ARBA" id="ARBA00004141"/>
    </source>
</evidence>
<feature type="transmembrane region" description="Helical" evidence="6">
    <location>
        <begin position="342"/>
        <end position="368"/>
    </location>
</feature>
<sequence>MPRRRVPKKTTPDGKIVLEPQPDDSPNDPLNWPLWRRNMALVAIGLICTLGGGLTPVISAGFEDIAEAFHVPVPKVALTTGFFMMGLGLGGVVASPTAVLFGKRFVFLVGATLMIATSIWCAISPSFGSLVAARIFEGMATSPVEVLPSAAITELFFLHQRAFRLGLYTLLLLTGKNLAPLLGAVINEKSGWRTVFWVVTAYATACLVLLFLFMGETYWDRRPRQIEVAKDMQRRSRTVSDLNVIEESTSNLAPSRNGGFHGVVEAYDQPGWVTNESKTHVEEVETTILSTWTNINDPIPIENQDYTERLRSHPRRTFIQTLSPFTGRINQDSWLKVALRPFILFSYPAILWSSLVYSLSIGWLIVLSEAVGQIYENKETYHFTSLETGMVFLSPFIGAVLGSALAGKISDTIVQILSKRNDGVYEPEFRLAMIPAVALATSAGLYGFGWSVEVRDNPIVPTIFFGIISFGCALGSTTAITYCVDSYRQYAGEALVTLNFSKNIFHGLVFSLFFPQWLQRSGSKKVFIALGTIQMVCMAASIPMYIYGKRARFWTSQRSVMARF</sequence>